<organism evidence="4">
    <name type="scientific">Thermofilum pendens</name>
    <dbReference type="NCBI Taxonomy" id="2269"/>
    <lineage>
        <taxon>Archaea</taxon>
        <taxon>Thermoproteota</taxon>
        <taxon>Thermoprotei</taxon>
        <taxon>Thermofilales</taxon>
        <taxon>Thermofilaceae</taxon>
        <taxon>Thermofilum</taxon>
    </lineage>
</organism>
<evidence type="ECO:0000313" key="4">
    <source>
        <dbReference type="EMBL" id="HGB24957.1"/>
    </source>
</evidence>
<protein>
    <recommendedName>
        <fullName evidence="3">NADH-quinone oxidoreductase subunit D domain-containing protein</fullName>
    </recommendedName>
</protein>
<evidence type="ECO:0000256" key="1">
    <source>
        <dbReference type="ARBA" id="ARBA00023002"/>
    </source>
</evidence>
<dbReference type="GO" id="GO:0016151">
    <property type="term" value="F:nickel cation binding"/>
    <property type="evidence" value="ECO:0007669"/>
    <property type="project" value="InterPro"/>
</dbReference>
<feature type="binding site" evidence="2">
    <location>
        <position position="66"/>
    </location>
    <ligand>
        <name>Ni(2+)</name>
        <dbReference type="ChEBI" id="CHEBI:49786"/>
    </ligand>
</feature>
<keyword evidence="2" id="KW-0533">Nickel</keyword>
<dbReference type="InterPro" id="IPR029014">
    <property type="entry name" value="NiFe-Hase_large"/>
</dbReference>
<dbReference type="Pfam" id="PF00346">
    <property type="entry name" value="Complex1_49kDa"/>
    <property type="match status" value="1"/>
</dbReference>
<dbReference type="InterPro" id="IPR001501">
    <property type="entry name" value="Ni-dep_hyd_lsu"/>
</dbReference>
<dbReference type="InterPro" id="IPR001135">
    <property type="entry name" value="NADH_Q_OxRdtase_suD"/>
</dbReference>
<accession>A0A7C3SND9</accession>
<dbReference type="AlphaFoldDB" id="A0A7C3SND9"/>
<evidence type="ECO:0000259" key="3">
    <source>
        <dbReference type="Pfam" id="PF00346"/>
    </source>
</evidence>
<reference evidence="4" key="1">
    <citation type="journal article" date="2020" name="mSystems">
        <title>Genome- and Community-Level Interaction Insights into Carbon Utilization and Element Cycling Functions of Hydrothermarchaeota in Hydrothermal Sediment.</title>
        <authorList>
            <person name="Zhou Z."/>
            <person name="Liu Y."/>
            <person name="Xu W."/>
            <person name="Pan J."/>
            <person name="Luo Z.H."/>
            <person name="Li M."/>
        </authorList>
    </citation>
    <scope>NUCLEOTIDE SEQUENCE [LARGE SCALE GENOMIC DNA]</scope>
    <source>
        <strain evidence="4">SpSt-8</strain>
    </source>
</reference>
<evidence type="ECO:0000256" key="2">
    <source>
        <dbReference type="PIRSR" id="PIRSR601501-1"/>
    </source>
</evidence>
<keyword evidence="1" id="KW-0560">Oxidoreductase</keyword>
<comment type="cofactor">
    <cofactor evidence="2">
        <name>Ni(2+)</name>
        <dbReference type="ChEBI" id="CHEBI:49786"/>
    </cofactor>
</comment>
<comment type="caution">
    <text evidence="4">The sequence shown here is derived from an EMBL/GenBank/DDBJ whole genome shotgun (WGS) entry which is preliminary data.</text>
</comment>
<feature type="domain" description="NADH-quinone oxidoreductase subunit D" evidence="3">
    <location>
        <begin position="121"/>
        <end position="200"/>
    </location>
</feature>
<name>A0A7C3SND9_THEPE</name>
<comment type="cofactor">
    <cofactor evidence="2">
        <name>Fe cation</name>
        <dbReference type="ChEBI" id="CHEBI:24875"/>
    </cofactor>
</comment>
<dbReference type="PANTHER" id="PTHR43485">
    <property type="entry name" value="HYDROGENASE-4 COMPONENT G"/>
    <property type="match status" value="1"/>
</dbReference>
<keyword evidence="2" id="KW-0460">Magnesium</keyword>
<feature type="binding site" evidence="2">
    <location>
        <position position="47"/>
    </location>
    <ligand>
        <name>Mg(2+)</name>
        <dbReference type="ChEBI" id="CHEBI:18420"/>
    </ligand>
</feature>
<dbReference type="GO" id="GO:0048038">
    <property type="term" value="F:quinone binding"/>
    <property type="evidence" value="ECO:0007669"/>
    <property type="project" value="InterPro"/>
</dbReference>
<dbReference type="EMBL" id="DTIB01000065">
    <property type="protein sequence ID" value="HGB24957.1"/>
    <property type="molecule type" value="Genomic_DNA"/>
</dbReference>
<dbReference type="SUPFAM" id="SSF56762">
    <property type="entry name" value="HydB/Nqo4-like"/>
    <property type="match status" value="1"/>
</dbReference>
<proteinExistence type="predicted"/>
<dbReference type="GO" id="GO:0016651">
    <property type="term" value="F:oxidoreductase activity, acting on NAD(P)H"/>
    <property type="evidence" value="ECO:0007669"/>
    <property type="project" value="InterPro"/>
</dbReference>
<dbReference type="Pfam" id="PF00374">
    <property type="entry name" value="NiFeSe_Hases"/>
    <property type="match status" value="1"/>
</dbReference>
<sequence length="205" mass="23615">MAGSAIRLPFGPYHLALEEPFRVDLDIEGERVRGARVRIGYVHRGIEYILQRRRWYEGLRIVERVCSICTQAHSQCYAQGVEELADVEVPERAQWIRMVVAELNRIESHLLLLGVLAHKAGFDTLFMYTWYAREKIMDALELLTGNRVQYAINILGGVRRDIDGNIKAVIESKLREALKLMSNYERVFLQDRSLKSRLSGGRCSH</sequence>
<gene>
    <name evidence="4" type="ORF">ENV88_02735</name>
</gene>
<keyword evidence="2" id="KW-0479">Metal-binding</keyword>
<feature type="binding site" evidence="2">
    <location>
        <position position="69"/>
    </location>
    <ligand>
        <name>Ni(2+)</name>
        <dbReference type="ChEBI" id="CHEBI:49786"/>
    </ligand>
</feature>
<dbReference type="Gene3D" id="1.10.645.10">
    <property type="entry name" value="Cytochrome-c3 Hydrogenase, chain B"/>
    <property type="match status" value="1"/>
</dbReference>
<dbReference type="PANTHER" id="PTHR43485:SF1">
    <property type="entry name" value="FORMATE HYDROGENLYASE SUBUNIT 5-RELATED"/>
    <property type="match status" value="1"/>
</dbReference>
<feature type="binding site" evidence="2">
    <location>
        <position position="69"/>
    </location>
    <ligand>
        <name>Fe cation</name>
        <dbReference type="ChEBI" id="CHEBI:24875"/>
    </ligand>
</feature>
<keyword evidence="2" id="KW-0408">Iron</keyword>
<dbReference type="InterPro" id="IPR052197">
    <property type="entry name" value="ComplexI_49kDa-like"/>
</dbReference>
<dbReference type="GO" id="GO:0051287">
    <property type="term" value="F:NAD binding"/>
    <property type="evidence" value="ECO:0007669"/>
    <property type="project" value="InterPro"/>
</dbReference>